<dbReference type="Gene3D" id="1.10.287.130">
    <property type="match status" value="1"/>
</dbReference>
<dbReference type="InterPro" id="IPR005467">
    <property type="entry name" value="His_kinase_dom"/>
</dbReference>
<dbReference type="SMART" id="SM00387">
    <property type="entry name" value="HATPase_c"/>
    <property type="match status" value="1"/>
</dbReference>
<keyword evidence="6 12" id="KW-0812">Transmembrane</keyword>
<dbReference type="OrthoDB" id="9786919at2"/>
<evidence type="ECO:0000256" key="2">
    <source>
        <dbReference type="ARBA" id="ARBA00004236"/>
    </source>
</evidence>
<dbReference type="GO" id="GO:0005886">
    <property type="term" value="C:plasma membrane"/>
    <property type="evidence" value="ECO:0007669"/>
    <property type="project" value="UniProtKB-SubCell"/>
</dbReference>
<evidence type="ECO:0000256" key="8">
    <source>
        <dbReference type="ARBA" id="ARBA00022989"/>
    </source>
</evidence>
<proteinExistence type="predicted"/>
<dbReference type="InterPro" id="IPR036890">
    <property type="entry name" value="HATPase_C_sf"/>
</dbReference>
<dbReference type="InterPro" id="IPR036097">
    <property type="entry name" value="HisK_dim/P_sf"/>
</dbReference>
<evidence type="ECO:0000256" key="3">
    <source>
        <dbReference type="ARBA" id="ARBA00012438"/>
    </source>
</evidence>
<dbReference type="Gene3D" id="3.30.565.10">
    <property type="entry name" value="Histidine kinase-like ATPase, C-terminal domain"/>
    <property type="match status" value="1"/>
</dbReference>
<keyword evidence="5" id="KW-0808">Transferase</keyword>
<evidence type="ECO:0000256" key="9">
    <source>
        <dbReference type="ARBA" id="ARBA00023012"/>
    </source>
</evidence>
<dbReference type="Pfam" id="PF02518">
    <property type="entry name" value="HATPase_c"/>
    <property type="match status" value="1"/>
</dbReference>
<evidence type="ECO:0000256" key="6">
    <source>
        <dbReference type="ARBA" id="ARBA00022692"/>
    </source>
</evidence>
<name>A0A229VZ84_9BIFI</name>
<feature type="domain" description="Histidine kinase" evidence="13">
    <location>
        <begin position="166"/>
        <end position="425"/>
    </location>
</feature>
<evidence type="ECO:0000256" key="4">
    <source>
        <dbReference type="ARBA" id="ARBA00022553"/>
    </source>
</evidence>
<evidence type="ECO:0000256" key="1">
    <source>
        <dbReference type="ARBA" id="ARBA00000085"/>
    </source>
</evidence>
<evidence type="ECO:0000256" key="5">
    <source>
        <dbReference type="ARBA" id="ARBA00022679"/>
    </source>
</evidence>
<evidence type="ECO:0000259" key="13">
    <source>
        <dbReference type="PROSITE" id="PS50109"/>
    </source>
</evidence>
<protein>
    <recommendedName>
        <fullName evidence="3">histidine kinase</fullName>
        <ecNumber evidence="3">2.7.13.3</ecNumber>
    </recommendedName>
</protein>
<evidence type="ECO:0000256" key="11">
    <source>
        <dbReference type="SAM" id="MobiDB-lite"/>
    </source>
</evidence>
<dbReference type="PANTHER" id="PTHR45436">
    <property type="entry name" value="SENSOR HISTIDINE KINASE YKOH"/>
    <property type="match status" value="1"/>
</dbReference>
<dbReference type="InterPro" id="IPR004358">
    <property type="entry name" value="Sig_transdc_His_kin-like_C"/>
</dbReference>
<evidence type="ECO:0000313" key="14">
    <source>
        <dbReference type="EMBL" id="OXN00934.1"/>
    </source>
</evidence>
<reference evidence="14 15" key="1">
    <citation type="submission" date="2017-05" db="EMBL/GenBank/DDBJ databases">
        <title>Bifidobacterium vansinderenii sp. nov.</title>
        <authorList>
            <person name="Lugli G.A."/>
            <person name="Duranti S."/>
            <person name="Mangifesta M."/>
        </authorList>
    </citation>
    <scope>NUCLEOTIDE SEQUENCE [LARGE SCALE GENOMIC DNA]</scope>
    <source>
        <strain evidence="14 15">Tam10B</strain>
    </source>
</reference>
<dbReference type="InterPro" id="IPR003594">
    <property type="entry name" value="HATPase_dom"/>
</dbReference>
<feature type="compositionally biased region" description="Low complexity" evidence="11">
    <location>
        <begin position="1"/>
        <end position="25"/>
    </location>
</feature>
<evidence type="ECO:0000256" key="12">
    <source>
        <dbReference type="SAM" id="Phobius"/>
    </source>
</evidence>
<dbReference type="Pfam" id="PF00512">
    <property type="entry name" value="HisKA"/>
    <property type="match status" value="1"/>
</dbReference>
<keyword evidence="15" id="KW-1185">Reference proteome</keyword>
<feature type="region of interest" description="Disordered" evidence="11">
    <location>
        <begin position="257"/>
        <end position="284"/>
    </location>
</feature>
<dbReference type="PRINTS" id="PR00344">
    <property type="entry name" value="BCTRLSENSOR"/>
</dbReference>
<dbReference type="GO" id="GO:0000155">
    <property type="term" value="F:phosphorelay sensor kinase activity"/>
    <property type="evidence" value="ECO:0007669"/>
    <property type="project" value="InterPro"/>
</dbReference>
<keyword evidence="8 12" id="KW-1133">Transmembrane helix</keyword>
<accession>A0A229VZ84</accession>
<dbReference type="CDD" id="cd00082">
    <property type="entry name" value="HisKA"/>
    <property type="match status" value="1"/>
</dbReference>
<dbReference type="InterPro" id="IPR050428">
    <property type="entry name" value="TCS_sensor_his_kinase"/>
</dbReference>
<keyword evidence="7" id="KW-0418">Kinase</keyword>
<dbReference type="EC" id="2.7.13.3" evidence="3"/>
<organism evidence="14 15">
    <name type="scientific">Bifidobacterium vansinderenii</name>
    <dbReference type="NCBI Taxonomy" id="1984871"/>
    <lineage>
        <taxon>Bacteria</taxon>
        <taxon>Bacillati</taxon>
        <taxon>Actinomycetota</taxon>
        <taxon>Actinomycetes</taxon>
        <taxon>Bifidobacteriales</taxon>
        <taxon>Bifidobacteriaceae</taxon>
        <taxon>Bifidobacterium</taxon>
    </lineage>
</organism>
<dbReference type="SUPFAM" id="SSF47384">
    <property type="entry name" value="Homodimeric domain of signal transducing histidine kinase"/>
    <property type="match status" value="1"/>
</dbReference>
<feature type="transmembrane region" description="Helical" evidence="12">
    <location>
        <begin position="69"/>
        <end position="90"/>
    </location>
</feature>
<dbReference type="SUPFAM" id="SSF55874">
    <property type="entry name" value="ATPase domain of HSP90 chaperone/DNA topoisomerase II/histidine kinase"/>
    <property type="match status" value="1"/>
</dbReference>
<comment type="catalytic activity">
    <reaction evidence="1">
        <text>ATP + protein L-histidine = ADP + protein N-phospho-L-histidine.</text>
        <dbReference type="EC" id="2.7.13.3"/>
    </reaction>
</comment>
<dbReference type="AlphaFoldDB" id="A0A229VZ84"/>
<comment type="subcellular location">
    <subcellularLocation>
        <location evidence="2">Cell membrane</location>
    </subcellularLocation>
</comment>
<keyword evidence="10 12" id="KW-0472">Membrane</keyword>
<evidence type="ECO:0000256" key="10">
    <source>
        <dbReference type="ARBA" id="ARBA00023136"/>
    </source>
</evidence>
<keyword evidence="9" id="KW-0902">Two-component regulatory system</keyword>
<dbReference type="PANTHER" id="PTHR45436:SF5">
    <property type="entry name" value="SENSOR HISTIDINE KINASE TRCS"/>
    <property type="match status" value="1"/>
</dbReference>
<sequence length="425" mass="44665">MDTSMGTSSSASAESTASATVDTSSVKPFEPHRLGNNRHGLKNGLKAWVKRLVTRVLGDRAATSISLRMTLAMTVITLIGAGCMIAGVLLGSRHEFSERGIDPNDVNAAASAVGTWVIDQKKALAFIVLFAVGIIVATALVGWYFSQRELAPLHEALRLQKNFVADASHELKTPLTVISLQTDLIEYRQSRGMPIDDAVKQLRGDVDRMNDIINDLLLAAQGAQKPEPVELPGVIAEAVETVRLLADSRHVTIDWDDAAGGGRDGDAEAAEGVTGSAGEGVAGDEAGVAADPAKAGTTGTAGKPITVLGGRFGLMRCIVAVLDNAIAHSPDDSHIRVTAYTTGASLRGGGREAVILVSDHGTGIGEDPERLFQRFARSDDGTAHQGYGLGLALARDVVSRYHGWIDVESSSPSGTTMRITMPLAE</sequence>
<dbReference type="RefSeq" id="WP_093960053.1">
    <property type="nucleotide sequence ID" value="NZ_NEWD01000007.1"/>
</dbReference>
<feature type="region of interest" description="Disordered" evidence="11">
    <location>
        <begin position="1"/>
        <end position="38"/>
    </location>
</feature>
<gene>
    <name evidence="14" type="ORF">Tam10B_0891</name>
</gene>
<dbReference type="Proteomes" id="UP000215433">
    <property type="component" value="Unassembled WGS sequence"/>
</dbReference>
<keyword evidence="4" id="KW-0597">Phosphoprotein</keyword>
<dbReference type="PROSITE" id="PS50109">
    <property type="entry name" value="HIS_KIN"/>
    <property type="match status" value="1"/>
</dbReference>
<dbReference type="InterPro" id="IPR003661">
    <property type="entry name" value="HisK_dim/P_dom"/>
</dbReference>
<comment type="caution">
    <text evidence="14">The sequence shown here is derived from an EMBL/GenBank/DDBJ whole genome shotgun (WGS) entry which is preliminary data.</text>
</comment>
<feature type="transmembrane region" description="Helical" evidence="12">
    <location>
        <begin position="123"/>
        <end position="145"/>
    </location>
</feature>
<evidence type="ECO:0000313" key="15">
    <source>
        <dbReference type="Proteomes" id="UP000215433"/>
    </source>
</evidence>
<dbReference type="SMART" id="SM00388">
    <property type="entry name" value="HisKA"/>
    <property type="match status" value="1"/>
</dbReference>
<dbReference type="EMBL" id="NEWD01000007">
    <property type="protein sequence ID" value="OXN00934.1"/>
    <property type="molecule type" value="Genomic_DNA"/>
</dbReference>
<evidence type="ECO:0000256" key="7">
    <source>
        <dbReference type="ARBA" id="ARBA00022777"/>
    </source>
</evidence>